<dbReference type="SUPFAM" id="SSF103657">
    <property type="entry name" value="BAR/IMD domain-like"/>
    <property type="match status" value="1"/>
</dbReference>
<evidence type="ECO:0000313" key="12">
    <source>
        <dbReference type="Proteomes" id="UP000507470"/>
    </source>
</evidence>
<evidence type="ECO:0000256" key="5">
    <source>
        <dbReference type="ARBA" id="ARBA00023054"/>
    </source>
</evidence>
<dbReference type="EMBL" id="CACVKT020005971">
    <property type="protein sequence ID" value="CAC5399041.1"/>
    <property type="molecule type" value="Genomic_DNA"/>
</dbReference>
<feature type="region of interest" description="Disordered" evidence="8">
    <location>
        <begin position="332"/>
        <end position="515"/>
    </location>
</feature>
<keyword evidence="5" id="KW-0175">Coiled coil</keyword>
<dbReference type="PRINTS" id="PR01251">
    <property type="entry name" value="AMPHIPHYSIN"/>
</dbReference>
<dbReference type="Pfam" id="PF07653">
    <property type="entry name" value="SH3_2"/>
    <property type="match status" value="1"/>
</dbReference>
<name>A0A6J8CTJ6_MYTCO</name>
<protein>
    <submittedName>
        <fullName evidence="11">AMPH</fullName>
    </submittedName>
</protein>
<dbReference type="InterPro" id="IPR001452">
    <property type="entry name" value="SH3_domain"/>
</dbReference>
<feature type="compositionally biased region" description="Basic and acidic residues" evidence="8">
    <location>
        <begin position="376"/>
        <end position="396"/>
    </location>
</feature>
<evidence type="ECO:0000256" key="8">
    <source>
        <dbReference type="SAM" id="MobiDB-lite"/>
    </source>
</evidence>
<dbReference type="PROSITE" id="PS50002">
    <property type="entry name" value="SH3"/>
    <property type="match status" value="1"/>
</dbReference>
<dbReference type="SMART" id="SM00721">
    <property type="entry name" value="BAR"/>
    <property type="match status" value="1"/>
</dbReference>
<dbReference type="Gene3D" id="2.30.30.40">
    <property type="entry name" value="SH3 Domains"/>
    <property type="match status" value="1"/>
</dbReference>
<dbReference type="CDD" id="cd11790">
    <property type="entry name" value="SH3_Amphiphysin"/>
    <property type="match status" value="1"/>
</dbReference>
<dbReference type="SUPFAM" id="SSF50044">
    <property type="entry name" value="SH3-domain"/>
    <property type="match status" value="1"/>
</dbReference>
<dbReference type="Pfam" id="PF03114">
    <property type="entry name" value="BAR"/>
    <property type="match status" value="1"/>
</dbReference>
<evidence type="ECO:0000256" key="1">
    <source>
        <dbReference type="ARBA" id="ARBA00004308"/>
    </source>
</evidence>
<dbReference type="GO" id="GO:0005737">
    <property type="term" value="C:cytoplasm"/>
    <property type="evidence" value="ECO:0007669"/>
    <property type="project" value="UniProtKB-SubCell"/>
</dbReference>
<evidence type="ECO:0000256" key="4">
    <source>
        <dbReference type="ARBA" id="ARBA00022490"/>
    </source>
</evidence>
<keyword evidence="3 7" id="KW-0728">SH3 domain</keyword>
<gene>
    <name evidence="11" type="ORF">MCOR_33341</name>
</gene>
<evidence type="ECO:0000256" key="7">
    <source>
        <dbReference type="PROSITE-ProRule" id="PRU00192"/>
    </source>
</evidence>
<sequence>MADHNKGGFISKAQKKLTRTKTKVLQNLGKAEKTADDGFENHVHKLERQQEVAHRFQKELRNYINCAKAMDVASKSFYNVMKETYEQDWKEATKLGETIQSLELMWTDYIEHLTESVQNPLSTYTNHFQPLKLRIAKRNRKLDYFDNARHNAEVLQSAKKKDDVKITKANEELEESKRIYEVLNNELHNELPEFHNSRVNFYATTFKNYFNAESTFHGETAKLSDTLMSITETLAEEHKQYTYQPRPLSGIMANDMRFSFFMEPVVNGHSSGDNDSNHSSQQTLSKKTSPKPDRPPSSPAAATHDTSMVTHETSVATPDLSVATPDTSFATAASSAATPVKTNGEGLTNGLSSEPESPPESPLYENSELNYTTPSKVEKESTNDESESRHTEHMEGPVDTYEEPMVNPEQLLVNGPTDEELKEETRKETAKQTAVENSEEMPLHAPSKPQSEPPEPPQEPPPEDDDIPTKPAPAVENKNEDHDSDHYYDKVPDQLDVSDDKDNDDDNFYEIPSSSKIPDILPDDCLYVVVATHVYKNEDEDELAFEAGELIYVLPFEDPDDQDDGWLLGMRKSDGKKGVFPENFTKRV</sequence>
<reference evidence="11 12" key="1">
    <citation type="submission" date="2020-06" db="EMBL/GenBank/DDBJ databases">
        <authorList>
            <person name="Li R."/>
            <person name="Bekaert M."/>
        </authorList>
    </citation>
    <scope>NUCLEOTIDE SEQUENCE [LARGE SCALE GENOMIC DNA]</scope>
    <source>
        <strain evidence="12">wild</strain>
    </source>
</reference>
<dbReference type="InterPro" id="IPR003005">
    <property type="entry name" value="Amphiphysin"/>
</dbReference>
<dbReference type="InterPro" id="IPR036028">
    <property type="entry name" value="SH3-like_dom_sf"/>
</dbReference>
<dbReference type="GO" id="GO:0012505">
    <property type="term" value="C:endomembrane system"/>
    <property type="evidence" value="ECO:0007669"/>
    <property type="project" value="UniProtKB-SubCell"/>
</dbReference>
<dbReference type="PANTHER" id="PTHR46514:SF3">
    <property type="entry name" value="AMPHIPHYSIN"/>
    <property type="match status" value="1"/>
</dbReference>
<dbReference type="PANTHER" id="PTHR46514">
    <property type="entry name" value="AMPHIPHYSIN"/>
    <property type="match status" value="1"/>
</dbReference>
<keyword evidence="6" id="KW-0472">Membrane</keyword>
<dbReference type="GO" id="GO:0005886">
    <property type="term" value="C:plasma membrane"/>
    <property type="evidence" value="ECO:0007669"/>
    <property type="project" value="TreeGrafter"/>
</dbReference>
<keyword evidence="12" id="KW-1185">Reference proteome</keyword>
<feature type="compositionally biased region" description="Low complexity" evidence="8">
    <location>
        <begin position="269"/>
        <end position="282"/>
    </location>
</feature>
<feature type="compositionally biased region" description="Pro residues" evidence="8">
    <location>
        <begin position="451"/>
        <end position="460"/>
    </location>
</feature>
<dbReference type="InterPro" id="IPR004148">
    <property type="entry name" value="BAR_dom"/>
</dbReference>
<dbReference type="FunFam" id="1.20.1270.60:FF:000013">
    <property type="entry name" value="Amphiphysin isoform 2"/>
    <property type="match status" value="1"/>
</dbReference>
<feature type="domain" description="SH3" evidence="9">
    <location>
        <begin position="524"/>
        <end position="588"/>
    </location>
</feature>
<keyword evidence="4" id="KW-0963">Cytoplasm</keyword>
<feature type="region of interest" description="Disordered" evidence="8">
    <location>
        <begin position="269"/>
        <end position="312"/>
    </location>
</feature>
<organism evidence="11 12">
    <name type="scientific">Mytilus coruscus</name>
    <name type="common">Sea mussel</name>
    <dbReference type="NCBI Taxonomy" id="42192"/>
    <lineage>
        <taxon>Eukaryota</taxon>
        <taxon>Metazoa</taxon>
        <taxon>Spiralia</taxon>
        <taxon>Lophotrochozoa</taxon>
        <taxon>Mollusca</taxon>
        <taxon>Bivalvia</taxon>
        <taxon>Autobranchia</taxon>
        <taxon>Pteriomorphia</taxon>
        <taxon>Mytilida</taxon>
        <taxon>Mytiloidea</taxon>
        <taxon>Mytilidae</taxon>
        <taxon>Mytilinae</taxon>
        <taxon>Mytilus</taxon>
    </lineage>
</organism>
<comment type="subcellular location">
    <subcellularLocation>
        <location evidence="2">Cytoplasm</location>
    </subcellularLocation>
    <subcellularLocation>
        <location evidence="1">Endomembrane system</location>
    </subcellularLocation>
</comment>
<feature type="compositionally biased region" description="Basic and acidic residues" evidence="8">
    <location>
        <begin position="477"/>
        <end position="493"/>
    </location>
</feature>
<dbReference type="GO" id="GO:0005543">
    <property type="term" value="F:phospholipid binding"/>
    <property type="evidence" value="ECO:0007669"/>
    <property type="project" value="TreeGrafter"/>
</dbReference>
<feature type="compositionally biased region" description="Acidic residues" evidence="8">
    <location>
        <begin position="496"/>
        <end position="508"/>
    </location>
</feature>
<evidence type="ECO:0000259" key="9">
    <source>
        <dbReference type="PROSITE" id="PS50002"/>
    </source>
</evidence>
<dbReference type="FunFam" id="2.30.30.40:FF:000172">
    <property type="entry name" value="Amphiphysin, isoform B"/>
    <property type="match status" value="1"/>
</dbReference>
<dbReference type="InterPro" id="IPR027267">
    <property type="entry name" value="AH/BAR_dom_sf"/>
</dbReference>
<accession>A0A6J8CTJ6</accession>
<evidence type="ECO:0000313" key="11">
    <source>
        <dbReference type="EMBL" id="CAC5399041.1"/>
    </source>
</evidence>
<dbReference type="Gene3D" id="1.20.1270.60">
    <property type="entry name" value="Arfaptin homology (AH) domain/BAR domain"/>
    <property type="match status" value="1"/>
</dbReference>
<dbReference type="SMART" id="SM00326">
    <property type="entry name" value="SH3"/>
    <property type="match status" value="1"/>
</dbReference>
<evidence type="ECO:0000259" key="10">
    <source>
        <dbReference type="PROSITE" id="PS51021"/>
    </source>
</evidence>
<dbReference type="Proteomes" id="UP000507470">
    <property type="component" value="Unassembled WGS sequence"/>
</dbReference>
<evidence type="ECO:0000256" key="2">
    <source>
        <dbReference type="ARBA" id="ARBA00004496"/>
    </source>
</evidence>
<proteinExistence type="predicted"/>
<evidence type="ECO:0000256" key="6">
    <source>
        <dbReference type="ARBA" id="ARBA00023136"/>
    </source>
</evidence>
<dbReference type="AlphaFoldDB" id="A0A6J8CTJ6"/>
<evidence type="ECO:0000256" key="3">
    <source>
        <dbReference type="ARBA" id="ARBA00022443"/>
    </source>
</evidence>
<feature type="domain" description="BAR" evidence="10">
    <location>
        <begin position="24"/>
        <end position="240"/>
    </location>
</feature>
<dbReference type="PROSITE" id="PS51021">
    <property type="entry name" value="BAR"/>
    <property type="match status" value="1"/>
</dbReference>
<dbReference type="OrthoDB" id="446293at2759"/>